<feature type="domain" description="Peptidase M20 dimerisation" evidence="1">
    <location>
        <begin position="185"/>
        <end position="277"/>
    </location>
</feature>
<dbReference type="SUPFAM" id="SSF55031">
    <property type="entry name" value="Bacterial exopeptidase dimerisation domain"/>
    <property type="match status" value="1"/>
</dbReference>
<evidence type="ECO:0000259" key="1">
    <source>
        <dbReference type="Pfam" id="PF07687"/>
    </source>
</evidence>
<dbReference type="Proteomes" id="UP001315967">
    <property type="component" value="Chromosome"/>
</dbReference>
<dbReference type="InterPro" id="IPR017439">
    <property type="entry name" value="Amidohydrolase"/>
</dbReference>
<dbReference type="PIRSF" id="PIRSF005962">
    <property type="entry name" value="Pept_M20D_amidohydro"/>
    <property type="match status" value="1"/>
</dbReference>
<dbReference type="RefSeq" id="WP_313794302.1">
    <property type="nucleotide sequence ID" value="NZ_CP102453.1"/>
</dbReference>
<accession>A0ABY5P8V7</accession>
<dbReference type="CDD" id="cd03886">
    <property type="entry name" value="M20_Acy1"/>
    <property type="match status" value="1"/>
</dbReference>
<reference evidence="2 3" key="1">
    <citation type="submission" date="2022-08" db="EMBL/GenBank/DDBJ databases">
        <title>Aerococcaceae sp. nov isolated from spoiled eye mask.</title>
        <authorList>
            <person name="Zhou G."/>
            <person name="Xie X.-B."/>
            <person name="Shi Q.-S."/>
            <person name="Wang Y.-S."/>
            <person name="Wen X."/>
            <person name="Peng H."/>
            <person name="Yang X.-J."/>
            <person name="Tao H.-B."/>
            <person name="Huang X.-M."/>
        </authorList>
    </citation>
    <scope>NUCLEOTIDE SEQUENCE [LARGE SCALE GENOMIC DNA]</scope>
    <source>
        <strain evidence="3">DM20194951</strain>
    </source>
</reference>
<dbReference type="SUPFAM" id="SSF53187">
    <property type="entry name" value="Zn-dependent exopeptidases"/>
    <property type="match status" value="1"/>
</dbReference>
<keyword evidence="3" id="KW-1185">Reference proteome</keyword>
<proteinExistence type="predicted"/>
<dbReference type="Pfam" id="PF07687">
    <property type="entry name" value="M20_dimer"/>
    <property type="match status" value="1"/>
</dbReference>
<protein>
    <submittedName>
        <fullName evidence="2">M20 family metallopeptidase</fullName>
    </submittedName>
</protein>
<dbReference type="InterPro" id="IPR002933">
    <property type="entry name" value="Peptidase_M20"/>
</dbReference>
<dbReference type="PANTHER" id="PTHR11014">
    <property type="entry name" value="PEPTIDASE M20 FAMILY MEMBER"/>
    <property type="match status" value="1"/>
</dbReference>
<evidence type="ECO:0000313" key="2">
    <source>
        <dbReference type="EMBL" id="UUX34800.1"/>
    </source>
</evidence>
<name>A0ABY5P8V7_9LACT</name>
<dbReference type="Pfam" id="PF01546">
    <property type="entry name" value="Peptidase_M20"/>
    <property type="match status" value="1"/>
</dbReference>
<dbReference type="InterPro" id="IPR036264">
    <property type="entry name" value="Bact_exopeptidase_dim_dom"/>
</dbReference>
<sequence length="386" mass="43701">MNGINYEAYQGELVSLRRHFHANPEISLQEKETSAFVEKYLQRLGLETNRIGDYGITTMIWSDNPQAKTIAVRCEMDALPVTEENEFPWKSQHEGVMHACGHDGIIAAGLVLAKICQTHQNQLPINVKFIFQPAEENGKGTHIMLNGGVMENPQVDYFLMFHYANDAYSGVEYSKYPSSATVGNINIKINGHSTHWGLYNQEVDSINAARQVLQVIHDLNNDFKSKAPFIMGISKINGGTSRNVVAKTTLLEGALRAANSEDYFQLRQRLFDELAQISQQSLVTIETELTDKPTPPIISDGDLVDLADQVGKEIWSDDARLVKNDYLNADTASYYFNYAKGIFLVFTAKKPDQFSYPFHNGKFDFNEDILWKSVMMIHQFILKMRK</sequence>
<gene>
    <name evidence="2" type="ORF">NRE15_03885</name>
</gene>
<dbReference type="Gene3D" id="3.40.630.10">
    <property type="entry name" value="Zn peptidases"/>
    <property type="match status" value="1"/>
</dbReference>
<dbReference type="Gene3D" id="3.30.70.360">
    <property type="match status" value="1"/>
</dbReference>
<dbReference type="NCBIfam" id="TIGR01891">
    <property type="entry name" value="amidohydrolases"/>
    <property type="match status" value="1"/>
</dbReference>
<dbReference type="InterPro" id="IPR011650">
    <property type="entry name" value="Peptidase_M20_dimer"/>
</dbReference>
<organism evidence="2 3">
    <name type="scientific">Fundicoccus culcitae</name>
    <dbReference type="NCBI Taxonomy" id="2969821"/>
    <lineage>
        <taxon>Bacteria</taxon>
        <taxon>Bacillati</taxon>
        <taxon>Bacillota</taxon>
        <taxon>Bacilli</taxon>
        <taxon>Lactobacillales</taxon>
        <taxon>Aerococcaceae</taxon>
        <taxon>Fundicoccus</taxon>
    </lineage>
</organism>
<dbReference type="PANTHER" id="PTHR11014:SF63">
    <property type="entry name" value="METALLOPEPTIDASE, PUTATIVE (AFU_ORTHOLOGUE AFUA_6G09600)-RELATED"/>
    <property type="match status" value="1"/>
</dbReference>
<dbReference type="EMBL" id="CP102453">
    <property type="protein sequence ID" value="UUX34800.1"/>
    <property type="molecule type" value="Genomic_DNA"/>
</dbReference>
<evidence type="ECO:0000313" key="3">
    <source>
        <dbReference type="Proteomes" id="UP001315967"/>
    </source>
</evidence>